<dbReference type="OrthoDB" id="9786503at2"/>
<feature type="domain" description="FAD/NAD(P)-binding" evidence="3">
    <location>
        <begin position="1"/>
        <end position="233"/>
    </location>
</feature>
<name>A0A0X1KQP3_9THEM</name>
<dbReference type="KEGG" id="phy:AJ81_04005"/>
<dbReference type="PANTHER" id="PTHR48105">
    <property type="entry name" value="THIOREDOXIN REDUCTASE 1-RELATED-RELATED"/>
    <property type="match status" value="1"/>
</dbReference>
<dbReference type="STRING" id="1123384.AJ81_04005"/>
<evidence type="ECO:0000256" key="2">
    <source>
        <dbReference type="ARBA" id="ARBA00023002"/>
    </source>
</evidence>
<dbReference type="EMBL" id="CP007141">
    <property type="protein sequence ID" value="AJC73504.1"/>
    <property type="molecule type" value="Genomic_DNA"/>
</dbReference>
<organism evidence="4 5">
    <name type="scientific">Pseudothermotoga hypogea DSM 11164 = NBRC 106472</name>
    <dbReference type="NCBI Taxonomy" id="1123384"/>
    <lineage>
        <taxon>Bacteria</taxon>
        <taxon>Thermotogati</taxon>
        <taxon>Thermotogota</taxon>
        <taxon>Thermotogae</taxon>
        <taxon>Thermotogales</taxon>
        <taxon>Thermotogaceae</taxon>
        <taxon>Pseudothermotoga</taxon>
    </lineage>
</organism>
<evidence type="ECO:0000313" key="5">
    <source>
        <dbReference type="Proteomes" id="UP000077469"/>
    </source>
</evidence>
<dbReference type="InterPro" id="IPR023753">
    <property type="entry name" value="FAD/NAD-binding_dom"/>
</dbReference>
<keyword evidence="2" id="KW-0560">Oxidoreductase</keyword>
<dbReference type="Gene3D" id="3.50.50.60">
    <property type="entry name" value="FAD/NAD(P)-binding domain"/>
    <property type="match status" value="2"/>
</dbReference>
<dbReference type="PRINTS" id="PR00368">
    <property type="entry name" value="FADPNR"/>
</dbReference>
<evidence type="ECO:0000259" key="3">
    <source>
        <dbReference type="Pfam" id="PF07992"/>
    </source>
</evidence>
<dbReference type="SUPFAM" id="SSF51905">
    <property type="entry name" value="FAD/NAD(P)-binding domain"/>
    <property type="match status" value="1"/>
</dbReference>
<proteinExistence type="predicted"/>
<dbReference type="PRINTS" id="PR00469">
    <property type="entry name" value="PNDRDTASEII"/>
</dbReference>
<dbReference type="Proteomes" id="UP000077469">
    <property type="component" value="Chromosome"/>
</dbReference>
<dbReference type="PaxDb" id="1123384-AJ81_04005"/>
<keyword evidence="5" id="KW-1185">Reference proteome</keyword>
<dbReference type="AlphaFoldDB" id="A0A0X1KQP3"/>
<accession>A0A0X1KQP3</accession>
<dbReference type="InterPro" id="IPR050097">
    <property type="entry name" value="Ferredoxin-NADP_redctase_2"/>
</dbReference>
<gene>
    <name evidence="4" type="ORF">AJ81_04005</name>
</gene>
<dbReference type="RefSeq" id="WP_031504665.1">
    <property type="nucleotide sequence ID" value="NC_022795.1"/>
</dbReference>
<reference evidence="4 5" key="1">
    <citation type="submission" date="2014-01" db="EMBL/GenBank/DDBJ databases">
        <title>Genome sequencing of Thermotog hypogea.</title>
        <authorList>
            <person name="Zhang X."/>
            <person name="Alvare G."/>
            <person name="Fristensky B."/>
            <person name="Chen L."/>
            <person name="Suen T."/>
            <person name="Chen Q."/>
            <person name="Ma K."/>
        </authorList>
    </citation>
    <scope>NUCLEOTIDE SEQUENCE [LARGE SCALE GENOMIC DNA]</scope>
    <source>
        <strain evidence="4 5">DSM 11164</strain>
    </source>
</reference>
<sequence length="265" mass="29448">MRVAIVGAGPAGITAAVFLKRYDFDVTVFEKEEIGGLIRNAWRIENLPIISPCSGEELAEVLKARLLESNATLVFEEVVSVDRNLLKTKLGTFEFDKIIVASGTVPRRIEEFEVDENVVYEFRKLPKRLRTLAIYGAGDVAFDGALKAREFGVDVHIFNRSNTIKALPRLVSLARNSGIVYHEQEPIIAVERSCNGLRIWTEKGSYDFEGLLICIGRIPNVSFIRTSLEGLEVVGDARGGFRQIAIAMGQAIEVCMKIVEERCLS</sequence>
<dbReference type="InterPro" id="IPR036188">
    <property type="entry name" value="FAD/NAD-bd_sf"/>
</dbReference>
<dbReference type="PATRIC" id="fig|1123384.7.peg.784"/>
<protein>
    <submittedName>
        <fullName evidence="4">Thioredoxin reductase</fullName>
    </submittedName>
</protein>
<evidence type="ECO:0000313" key="4">
    <source>
        <dbReference type="EMBL" id="AJC73504.1"/>
    </source>
</evidence>
<evidence type="ECO:0000256" key="1">
    <source>
        <dbReference type="ARBA" id="ARBA00022630"/>
    </source>
</evidence>
<dbReference type="Pfam" id="PF07992">
    <property type="entry name" value="Pyr_redox_2"/>
    <property type="match status" value="1"/>
</dbReference>
<keyword evidence="1" id="KW-0285">Flavoprotein</keyword>
<dbReference type="GO" id="GO:0016491">
    <property type="term" value="F:oxidoreductase activity"/>
    <property type="evidence" value="ECO:0007669"/>
    <property type="project" value="UniProtKB-KW"/>
</dbReference>